<dbReference type="PROSITE" id="PS51664">
    <property type="entry name" value="YCAO"/>
    <property type="match status" value="1"/>
</dbReference>
<comment type="caution">
    <text evidence="2">The sequence shown here is derived from an EMBL/GenBank/DDBJ whole genome shotgun (WGS) entry which is preliminary data.</text>
</comment>
<evidence type="ECO:0000259" key="1">
    <source>
        <dbReference type="PROSITE" id="PS51664"/>
    </source>
</evidence>
<dbReference type="Proteomes" id="UP000739411">
    <property type="component" value="Unassembled WGS sequence"/>
</dbReference>
<dbReference type="NCBIfam" id="TIGR00702">
    <property type="entry name" value="YcaO-type kinase domain"/>
    <property type="match status" value="1"/>
</dbReference>
<evidence type="ECO:0000313" key="3">
    <source>
        <dbReference type="Proteomes" id="UP000739411"/>
    </source>
</evidence>
<dbReference type="AlphaFoldDB" id="A0A935K2K9"/>
<feature type="domain" description="YcaO" evidence="1">
    <location>
        <begin position="1"/>
        <end position="323"/>
    </location>
</feature>
<name>A0A935K2K9_9RHOO</name>
<proteinExistence type="predicted"/>
<accession>A0A935K2K9</accession>
<dbReference type="Gene3D" id="3.30.1330.230">
    <property type="match status" value="1"/>
</dbReference>
<dbReference type="Pfam" id="PF02624">
    <property type="entry name" value="YcaO"/>
    <property type="match status" value="1"/>
</dbReference>
<organism evidence="2 3">
    <name type="scientific">Candidatus Dechloromonas phosphorivorans</name>
    <dbReference type="NCBI Taxonomy" id="2899244"/>
    <lineage>
        <taxon>Bacteria</taxon>
        <taxon>Pseudomonadati</taxon>
        <taxon>Pseudomonadota</taxon>
        <taxon>Betaproteobacteria</taxon>
        <taxon>Rhodocyclales</taxon>
        <taxon>Azonexaceae</taxon>
        <taxon>Dechloromonas</taxon>
    </lineage>
</organism>
<gene>
    <name evidence="2" type="ORF">IPJ38_04970</name>
</gene>
<reference evidence="2 3" key="1">
    <citation type="submission" date="2020-10" db="EMBL/GenBank/DDBJ databases">
        <title>Connecting structure to function with the recovery of over 1000 high-quality activated sludge metagenome-assembled genomes encoding full-length rRNA genes using long-read sequencing.</title>
        <authorList>
            <person name="Singleton C.M."/>
            <person name="Petriglieri F."/>
            <person name="Kristensen J.M."/>
            <person name="Kirkegaard R.H."/>
            <person name="Michaelsen T.Y."/>
            <person name="Andersen M.H."/>
            <person name="Karst S.M."/>
            <person name="Dueholm M.S."/>
            <person name="Nielsen P.H."/>
            <person name="Albertsen M."/>
        </authorList>
    </citation>
    <scope>NUCLEOTIDE SEQUENCE [LARGE SCALE GENOMIC DNA]</scope>
    <source>
        <strain evidence="2">EsbW_18-Q3-R4-48_BATAC.463</strain>
    </source>
</reference>
<dbReference type="PANTHER" id="PTHR37809">
    <property type="entry name" value="RIBOSOMAL PROTEIN S12 METHYLTHIOTRANSFERASE ACCESSORY FACTOR YCAO"/>
    <property type="match status" value="1"/>
</dbReference>
<protein>
    <submittedName>
        <fullName evidence="2">YcaO-like family protein</fullName>
    </submittedName>
</protein>
<dbReference type="InterPro" id="IPR003776">
    <property type="entry name" value="YcaO-like_dom"/>
</dbReference>
<dbReference type="PANTHER" id="PTHR37809:SF1">
    <property type="entry name" value="RIBOSOMAL PROTEIN S12 METHYLTHIOTRANSFERASE ACCESSORY FACTOR YCAO"/>
    <property type="match status" value="1"/>
</dbReference>
<dbReference type="EMBL" id="JADJMS010000009">
    <property type="protein sequence ID" value="MBK7414552.1"/>
    <property type="molecule type" value="Genomic_DNA"/>
</dbReference>
<sequence length="323" mass="35693">MTLKHTSEDPNLKLAECVNDSRFPTLTSLPLKPTGVIGEDFQIEWTPAKNLGCGSASFLPWELFDLDFTKPKRKDSLFFSSSNGLASGNSIDEALLHALCEVAERDQVTLWLLRRSCLVRQIPSKIDLNTVDDPEVISLLDACERAGLAVYLWSCIGDLKIPTFKCAVADRTGSTPFQQRAGGSGAHPIKSIAATRAITEALQSRLTHIAGSRDDAYWHDYEGNIPSNTSNASTSHDYYDSEESIDFGSIKSLSDSHEITTMLTSLINSLASRGLNNILWIDLTREKLNVPIVFLCVPGLEYSPPDEWFVPNERAIELLRTDS</sequence>
<evidence type="ECO:0000313" key="2">
    <source>
        <dbReference type="EMBL" id="MBK7414552.1"/>
    </source>
</evidence>